<accession>A0A345ZU05</accession>
<dbReference type="SUPFAM" id="SSF55174">
    <property type="entry name" value="Alpha-L RNA-binding motif"/>
    <property type="match status" value="1"/>
</dbReference>
<dbReference type="Gene3D" id="3.10.290.10">
    <property type="entry name" value="RNA-binding S4 domain"/>
    <property type="match status" value="1"/>
</dbReference>
<dbReference type="PROSITE" id="PS50889">
    <property type="entry name" value="S4"/>
    <property type="match status" value="1"/>
</dbReference>
<name>A0A345ZU05_9HYPH</name>
<keyword evidence="1" id="KW-0694">RNA-binding</keyword>
<evidence type="ECO:0000259" key="2">
    <source>
        <dbReference type="SMART" id="SM00363"/>
    </source>
</evidence>
<dbReference type="GO" id="GO:0003723">
    <property type="term" value="F:RNA binding"/>
    <property type="evidence" value="ECO:0007669"/>
    <property type="project" value="UniProtKB-KW"/>
</dbReference>
<keyword evidence="4" id="KW-1185">Reference proteome</keyword>
<dbReference type="CDD" id="cd00165">
    <property type="entry name" value="S4"/>
    <property type="match status" value="1"/>
</dbReference>
<dbReference type="SMART" id="SM00363">
    <property type="entry name" value="S4"/>
    <property type="match status" value="1"/>
</dbReference>
<feature type="domain" description="RNA-binding S4" evidence="2">
    <location>
        <begin position="14"/>
        <end position="76"/>
    </location>
</feature>
<dbReference type="OrthoDB" id="9804243at2"/>
<protein>
    <recommendedName>
        <fullName evidence="2">RNA-binding S4 domain-containing protein</fullName>
    </recommendedName>
</protein>
<gene>
    <name evidence="3" type="ORF">DW352_07655</name>
</gene>
<reference evidence="3 4" key="1">
    <citation type="submission" date="2018-07" db="EMBL/GenBank/DDBJ databases">
        <authorList>
            <person name="Quirk P.G."/>
            <person name="Krulwich T.A."/>
        </authorList>
    </citation>
    <scope>NUCLEOTIDE SEQUENCE [LARGE SCALE GENOMIC DNA]</scope>
    <source>
        <strain evidence="3 4">CC-BB4</strain>
    </source>
</reference>
<dbReference type="AlphaFoldDB" id="A0A345ZU05"/>
<dbReference type="Pfam" id="PF22421">
    <property type="entry name" value="SYY_C-terminal"/>
    <property type="match status" value="1"/>
</dbReference>
<dbReference type="InterPro" id="IPR002942">
    <property type="entry name" value="S4_RNA-bd"/>
</dbReference>
<dbReference type="Proteomes" id="UP000254889">
    <property type="component" value="Chromosome"/>
</dbReference>
<dbReference type="EMBL" id="CP031417">
    <property type="protein sequence ID" value="AXK80402.1"/>
    <property type="molecule type" value="Genomic_DNA"/>
</dbReference>
<dbReference type="InterPro" id="IPR036986">
    <property type="entry name" value="S4_RNA-bd_sf"/>
</dbReference>
<evidence type="ECO:0000313" key="4">
    <source>
        <dbReference type="Proteomes" id="UP000254889"/>
    </source>
</evidence>
<evidence type="ECO:0000256" key="1">
    <source>
        <dbReference type="PROSITE-ProRule" id="PRU00182"/>
    </source>
</evidence>
<evidence type="ECO:0000313" key="3">
    <source>
        <dbReference type="EMBL" id="AXK80402.1"/>
    </source>
</evidence>
<proteinExistence type="predicted"/>
<dbReference type="KEGG" id="ptaw:DW352_07655"/>
<dbReference type="InterPro" id="IPR054608">
    <property type="entry name" value="SYY-like_C"/>
</dbReference>
<sequence length="80" mass="8482">MVNPVTAIAPGLLRVLNAFVSSTLVSSTSEARRRIKAGGLKVNDVTVTDEKSTLSAKDLTPEGVIKLSLGKKKHILLKPT</sequence>
<organism evidence="3 4">
    <name type="scientific">Pseudolabrys taiwanensis</name>
    <dbReference type="NCBI Taxonomy" id="331696"/>
    <lineage>
        <taxon>Bacteria</taxon>
        <taxon>Pseudomonadati</taxon>
        <taxon>Pseudomonadota</taxon>
        <taxon>Alphaproteobacteria</taxon>
        <taxon>Hyphomicrobiales</taxon>
        <taxon>Xanthobacteraceae</taxon>
        <taxon>Pseudolabrys</taxon>
    </lineage>
</organism>